<feature type="domain" description="PTS EIIA type-4" evidence="2">
    <location>
        <begin position="1"/>
        <end position="128"/>
    </location>
</feature>
<dbReference type="EMBL" id="CP050854">
    <property type="protein sequence ID" value="QTF09142.1"/>
    <property type="molecule type" value="Genomic_DNA"/>
</dbReference>
<dbReference type="PANTHER" id="PTHR33799">
    <property type="entry name" value="PTS PERMEASE-RELATED-RELATED"/>
    <property type="match status" value="1"/>
</dbReference>
<dbReference type="SUPFAM" id="SSF53062">
    <property type="entry name" value="PTS system fructose IIA component-like"/>
    <property type="match status" value="1"/>
</dbReference>
<organism evidence="3 4">
    <name type="scientific">Brenneria izadpanahii</name>
    <dbReference type="NCBI Taxonomy" id="2722756"/>
    <lineage>
        <taxon>Bacteria</taxon>
        <taxon>Pseudomonadati</taxon>
        <taxon>Pseudomonadota</taxon>
        <taxon>Gammaproteobacteria</taxon>
        <taxon>Enterobacterales</taxon>
        <taxon>Pectobacteriaceae</taxon>
        <taxon>Brenneria</taxon>
    </lineage>
</organism>
<keyword evidence="1" id="KW-0808">Transferase</keyword>
<name>A0ABX7UXR8_9GAMM</name>
<dbReference type="Pfam" id="PF03610">
    <property type="entry name" value="EIIA-man"/>
    <property type="match status" value="1"/>
</dbReference>
<reference evidence="3 4" key="1">
    <citation type="submission" date="2020-03" db="EMBL/GenBank/DDBJ databases">
        <authorList>
            <person name="Bakhshi Ganjeh M."/>
        </authorList>
    </citation>
    <scope>NUCLEOTIDE SEQUENCE [LARGE SCALE GENOMIC DNA]</scope>
    <source>
        <strain evidence="4">Iran 50</strain>
    </source>
</reference>
<evidence type="ECO:0000256" key="1">
    <source>
        <dbReference type="ARBA" id="ARBA00022679"/>
    </source>
</evidence>
<dbReference type="InterPro" id="IPR051471">
    <property type="entry name" value="Bacterial_PTS_sugar_comp"/>
</dbReference>
<dbReference type="Gene3D" id="3.40.50.510">
    <property type="entry name" value="Phosphotransferase system, mannose-type IIA component"/>
    <property type="match status" value="1"/>
</dbReference>
<dbReference type="PANTHER" id="PTHR33799:SF1">
    <property type="entry name" value="PTS SYSTEM MANNOSE-SPECIFIC EIIAB COMPONENT-RELATED"/>
    <property type="match status" value="1"/>
</dbReference>
<dbReference type="PROSITE" id="PS51096">
    <property type="entry name" value="PTS_EIIA_TYPE_4"/>
    <property type="match status" value="1"/>
</dbReference>
<evidence type="ECO:0000313" key="3">
    <source>
        <dbReference type="EMBL" id="QTF09142.1"/>
    </source>
</evidence>
<keyword evidence="4" id="KW-1185">Reference proteome</keyword>
<dbReference type="InterPro" id="IPR004701">
    <property type="entry name" value="PTS_EIIA_man-typ"/>
</dbReference>
<gene>
    <name evidence="3" type="ORF">HC231_15475</name>
</gene>
<evidence type="ECO:0000259" key="2">
    <source>
        <dbReference type="PROSITE" id="PS51096"/>
    </source>
</evidence>
<dbReference type="Proteomes" id="UP000671960">
    <property type="component" value="Chromosome"/>
</dbReference>
<accession>A0ABX7UXR8</accession>
<proteinExistence type="predicted"/>
<dbReference type="RefSeq" id="WP_208227560.1">
    <property type="nucleotide sequence ID" value="NZ_CP050854.1"/>
</dbReference>
<evidence type="ECO:0000313" key="4">
    <source>
        <dbReference type="Proteomes" id="UP000671960"/>
    </source>
</evidence>
<dbReference type="InterPro" id="IPR036662">
    <property type="entry name" value="PTS_EIIA_man-typ_sf"/>
</dbReference>
<protein>
    <submittedName>
        <fullName evidence="3">PTS fructose transporter subunit IIA</fullName>
    </submittedName>
</protein>
<sequence length="144" mass="15292">MINFIVATHGPLAQALLASGKMVYGDLPHVFPVSLDETRGIGGFREDFAAALAQAASGADGVLVLCDMQSGTPWNVASHYAFNPDTQPPVAVLAGVNFPMLLLSDELKHLQSVELAATQLLAQTRDSLVRARLDKAAQSESDDF</sequence>